<proteinExistence type="predicted"/>
<protein>
    <submittedName>
        <fullName evidence="1">Uncharacterized protein</fullName>
    </submittedName>
</protein>
<dbReference type="EMBL" id="MU394330">
    <property type="protein sequence ID" value="KAI6084999.1"/>
    <property type="molecule type" value="Genomic_DNA"/>
</dbReference>
<keyword evidence="2" id="KW-1185">Reference proteome</keyword>
<gene>
    <name evidence="1" type="ORF">F4821DRAFT_261361</name>
</gene>
<reference evidence="1 2" key="1">
    <citation type="journal article" date="2022" name="New Phytol.">
        <title>Ecological generalism drives hyperdiversity of secondary metabolite gene clusters in xylarialean endophytes.</title>
        <authorList>
            <person name="Franco M.E.E."/>
            <person name="Wisecaver J.H."/>
            <person name="Arnold A.E."/>
            <person name="Ju Y.M."/>
            <person name="Slot J.C."/>
            <person name="Ahrendt S."/>
            <person name="Moore L.P."/>
            <person name="Eastman K.E."/>
            <person name="Scott K."/>
            <person name="Konkel Z."/>
            <person name="Mondo S.J."/>
            <person name="Kuo A."/>
            <person name="Hayes R.D."/>
            <person name="Haridas S."/>
            <person name="Andreopoulos B."/>
            <person name="Riley R."/>
            <person name="LaButti K."/>
            <person name="Pangilinan J."/>
            <person name="Lipzen A."/>
            <person name="Amirebrahimi M."/>
            <person name="Yan J."/>
            <person name="Adam C."/>
            <person name="Keymanesh K."/>
            <person name="Ng V."/>
            <person name="Louie K."/>
            <person name="Northen T."/>
            <person name="Drula E."/>
            <person name="Henrissat B."/>
            <person name="Hsieh H.M."/>
            <person name="Youens-Clark K."/>
            <person name="Lutzoni F."/>
            <person name="Miadlikowska J."/>
            <person name="Eastwood D.C."/>
            <person name="Hamelin R.C."/>
            <person name="Grigoriev I.V."/>
            <person name="U'Ren J.M."/>
        </authorList>
    </citation>
    <scope>NUCLEOTIDE SEQUENCE [LARGE SCALE GENOMIC DNA]</scope>
    <source>
        <strain evidence="1 2">ER1909</strain>
    </source>
</reference>
<evidence type="ECO:0000313" key="1">
    <source>
        <dbReference type="EMBL" id="KAI6084999.1"/>
    </source>
</evidence>
<name>A0ACC0CX24_9PEZI</name>
<evidence type="ECO:0000313" key="2">
    <source>
        <dbReference type="Proteomes" id="UP001497680"/>
    </source>
</evidence>
<sequence>MSDGQLPAAPMCAEGATHCQNKVTEFGQRCKLCTVMNEGRPAKHDLFKINSNDYAYDSEVVEEEEYDYDDSSQGDDSSRRHSRDHSKSSSK</sequence>
<accession>A0ACC0CX24</accession>
<dbReference type="Proteomes" id="UP001497680">
    <property type="component" value="Unassembled WGS sequence"/>
</dbReference>
<organism evidence="1 2">
    <name type="scientific">Hypoxylon rubiginosum</name>
    <dbReference type="NCBI Taxonomy" id="110542"/>
    <lineage>
        <taxon>Eukaryota</taxon>
        <taxon>Fungi</taxon>
        <taxon>Dikarya</taxon>
        <taxon>Ascomycota</taxon>
        <taxon>Pezizomycotina</taxon>
        <taxon>Sordariomycetes</taxon>
        <taxon>Xylariomycetidae</taxon>
        <taxon>Xylariales</taxon>
        <taxon>Hypoxylaceae</taxon>
        <taxon>Hypoxylon</taxon>
    </lineage>
</organism>
<comment type="caution">
    <text evidence="1">The sequence shown here is derived from an EMBL/GenBank/DDBJ whole genome shotgun (WGS) entry which is preliminary data.</text>
</comment>